<keyword evidence="3" id="KW-1185">Reference proteome</keyword>
<gene>
    <name evidence="2" type="ORF">HUG12_10075</name>
</gene>
<organism evidence="2 3">
    <name type="scientific">Halorarum salinum</name>
    <dbReference type="NCBI Taxonomy" id="2743089"/>
    <lineage>
        <taxon>Archaea</taxon>
        <taxon>Methanobacteriati</taxon>
        <taxon>Methanobacteriota</taxon>
        <taxon>Stenosarchaea group</taxon>
        <taxon>Halobacteria</taxon>
        <taxon>Halobacteriales</taxon>
        <taxon>Haloferacaceae</taxon>
        <taxon>Halorarum</taxon>
    </lineage>
</organism>
<proteinExistence type="predicted"/>
<dbReference type="KEGG" id="halu:HUG12_10075"/>
<dbReference type="GeneID" id="56037808"/>
<dbReference type="RefSeq" id="WP_179268639.1">
    <property type="nucleotide sequence ID" value="NZ_CP058579.1"/>
</dbReference>
<evidence type="ECO:0000313" key="3">
    <source>
        <dbReference type="Proteomes" id="UP000509626"/>
    </source>
</evidence>
<accession>A0A7D5LAT9</accession>
<evidence type="ECO:0000256" key="1">
    <source>
        <dbReference type="SAM" id="MobiDB-lite"/>
    </source>
</evidence>
<reference evidence="2 3" key="1">
    <citation type="submission" date="2020-06" db="EMBL/GenBank/DDBJ databases">
        <title>NJ-3-1, isolated from saline soil.</title>
        <authorList>
            <person name="Cui H.L."/>
            <person name="Shi X."/>
        </authorList>
    </citation>
    <scope>NUCLEOTIDE SEQUENCE [LARGE SCALE GENOMIC DNA]</scope>
    <source>
        <strain evidence="2 3">NJ-3-1</strain>
    </source>
</reference>
<dbReference type="OrthoDB" id="385982at2157"/>
<dbReference type="Proteomes" id="UP000509626">
    <property type="component" value="Chromosome"/>
</dbReference>
<feature type="region of interest" description="Disordered" evidence="1">
    <location>
        <begin position="1"/>
        <end position="24"/>
    </location>
</feature>
<dbReference type="EMBL" id="CP058579">
    <property type="protein sequence ID" value="QLG62054.1"/>
    <property type="molecule type" value="Genomic_DNA"/>
</dbReference>
<evidence type="ECO:0000313" key="2">
    <source>
        <dbReference type="EMBL" id="QLG62054.1"/>
    </source>
</evidence>
<feature type="compositionally biased region" description="Acidic residues" evidence="1">
    <location>
        <begin position="7"/>
        <end position="21"/>
    </location>
</feature>
<protein>
    <submittedName>
        <fullName evidence="2">Uncharacterized protein</fullName>
    </submittedName>
</protein>
<name>A0A7D5LAT9_9EURY</name>
<dbReference type="AlphaFoldDB" id="A0A7D5LAT9"/>
<sequence>MTHWEDGEYADPDADVVDNTDSEQYRKYPSVHPKYYLAKDSWDKDLRTDPDVIEVVERLEDDANADLADLKIVEVPEGVEWKIDEYDGAEHIAEKHRTWS</sequence>